<dbReference type="VEuPathDB" id="TriTrypDB:TcCL_Unassigned00734"/>
<feature type="region of interest" description="Disordered" evidence="1">
    <location>
        <begin position="35"/>
        <end position="54"/>
    </location>
</feature>
<name>A0A2V2W9G8_TRYCR</name>
<feature type="compositionally biased region" description="Polar residues" evidence="1">
    <location>
        <begin position="12"/>
        <end position="21"/>
    </location>
</feature>
<organism evidence="3 4">
    <name type="scientific">Trypanosoma cruzi</name>
    <dbReference type="NCBI Taxonomy" id="5693"/>
    <lineage>
        <taxon>Eukaryota</taxon>
        <taxon>Discoba</taxon>
        <taxon>Euglenozoa</taxon>
        <taxon>Kinetoplastea</taxon>
        <taxon>Metakinetoplastina</taxon>
        <taxon>Trypanosomatida</taxon>
        <taxon>Trypanosomatidae</taxon>
        <taxon>Trypanosoma</taxon>
        <taxon>Schizotrypanum</taxon>
    </lineage>
</organism>
<evidence type="ECO:0000259" key="2">
    <source>
        <dbReference type="Pfam" id="PF24466"/>
    </source>
</evidence>
<evidence type="ECO:0000256" key="1">
    <source>
        <dbReference type="SAM" id="MobiDB-lite"/>
    </source>
</evidence>
<dbReference type="NCBIfam" id="TIGR01631">
    <property type="entry name" value="Trypano_RHS"/>
    <property type="match status" value="1"/>
</dbReference>
<evidence type="ECO:0000313" key="4">
    <source>
        <dbReference type="Proteomes" id="UP000246078"/>
    </source>
</evidence>
<dbReference type="VEuPathDB" id="TriTrypDB:C3747_154g80"/>
<dbReference type="Proteomes" id="UP000246078">
    <property type="component" value="Unassembled WGS sequence"/>
</dbReference>
<gene>
    <name evidence="3" type="ORF">C3747_154g80</name>
</gene>
<dbReference type="EMBL" id="PRFC01000154">
    <property type="protein sequence ID" value="PWV04353.1"/>
    <property type="molecule type" value="Genomic_DNA"/>
</dbReference>
<proteinExistence type="predicted"/>
<dbReference type="Pfam" id="PF24466">
    <property type="entry name" value="DUF7578"/>
    <property type="match status" value="2"/>
</dbReference>
<dbReference type="InterPro" id="IPR056000">
    <property type="entry name" value="DUF7578"/>
</dbReference>
<dbReference type="VEuPathDB" id="TriTrypDB:C4B63_605g1"/>
<protein>
    <submittedName>
        <fullName evidence="3">Putative retrotransposon hot spot (RHS) protein</fullName>
    </submittedName>
</protein>
<comment type="caution">
    <text evidence="3">The sequence shown here is derived from an EMBL/GenBank/DDBJ whole genome shotgun (WGS) entry which is preliminary data.</text>
</comment>
<dbReference type="AlphaFoldDB" id="A0A2V2W9G8"/>
<evidence type="ECO:0000313" key="3">
    <source>
        <dbReference type="EMBL" id="PWV04353.1"/>
    </source>
</evidence>
<sequence length="273" mass="31205">MSCGRKRVQGGNVETQASAVPQGNGRRRARLELEGVTDQPAATRKRVKEARRPEWTMSSTVRDTLLEGSTGMTNMKLNDFLWDYVGGGAAVDEDHNVTIDVLFQESDDYVHDQRLLDKIVNLTEHQELEGRRVLLEATTSLEGEGVFILEEWRNIERKDTVTLLAREKLDKVLTQVLEEKMLEAKGRAWQQQKLEFTISTNIEEVLLKDSPCFMAIKLNDFLALKLCGRGVLDTNRKVLLEEFFRDPTKYIRDAGVLVEKQALVYYVWMDIAV</sequence>
<reference evidence="3 4" key="1">
    <citation type="journal article" date="2018" name="Microb. Genom.">
        <title>Expanding an expanded genome: long-read sequencing of Trypanosoma cruzi.</title>
        <authorList>
            <person name="Berna L."/>
            <person name="Rodriguez M."/>
            <person name="Chiribao M.L."/>
            <person name="Parodi-Talice A."/>
            <person name="Pita S."/>
            <person name="Rijo G."/>
            <person name="Alvarez-Valin F."/>
            <person name="Robello C."/>
        </authorList>
    </citation>
    <scope>NUCLEOTIDE SEQUENCE [LARGE SCALE GENOMIC DNA]</scope>
    <source>
        <strain evidence="3 4">TCC</strain>
    </source>
</reference>
<dbReference type="InterPro" id="IPR006518">
    <property type="entry name" value="Trypano_RHS"/>
</dbReference>
<feature type="domain" description="DUF7578" evidence="2">
    <location>
        <begin position="72"/>
        <end position="132"/>
    </location>
</feature>
<feature type="domain" description="DUF7578" evidence="2">
    <location>
        <begin position="214"/>
        <end position="272"/>
    </location>
</feature>
<feature type="region of interest" description="Disordered" evidence="1">
    <location>
        <begin position="1"/>
        <end position="26"/>
    </location>
</feature>
<accession>A0A2V2W9G8</accession>